<comment type="subcellular location">
    <subcellularLocation>
        <location evidence="1">Cell outer membrane</location>
    </subcellularLocation>
</comment>
<dbReference type="Gene3D" id="1.25.40.390">
    <property type="match status" value="1"/>
</dbReference>
<comment type="similarity">
    <text evidence="2">Belongs to the SusD family.</text>
</comment>
<dbReference type="Pfam" id="PF07980">
    <property type="entry name" value="SusD_RagB"/>
    <property type="match status" value="1"/>
</dbReference>
<evidence type="ECO:0000259" key="7">
    <source>
        <dbReference type="Pfam" id="PF07980"/>
    </source>
</evidence>
<keyword evidence="5" id="KW-0998">Cell outer membrane</keyword>
<keyword evidence="10" id="KW-1185">Reference proteome</keyword>
<dbReference type="SUPFAM" id="SSF48452">
    <property type="entry name" value="TPR-like"/>
    <property type="match status" value="1"/>
</dbReference>
<dbReference type="InterPro" id="IPR033985">
    <property type="entry name" value="SusD-like_N"/>
</dbReference>
<evidence type="ECO:0000256" key="6">
    <source>
        <dbReference type="SAM" id="SignalP"/>
    </source>
</evidence>
<sequence>MKRNILFIGLSAALLLLLSACSEEFLKVDPVGRASTENFPESDQEAFQTLIGVYDLMQWNYGRDWNSAFFVKNLPADDVNAGSSESDQLPYQNLDDFAHVSDNPVIAGIWEGFYKAVNASNAIINSTDPSNDFKAQIVAEAKVLRAWNYFELVTLFGDVPFYFENPVSTADFHKPRTPKSDIYAAIEKDLQEVISVLPLKSELPEQEKFRISQGAAQSILGKVYLYQEKWSAAHGVLSDVIDKEGTEFGLEENFGDVWKRVSEYGPESVFEIVYTSQEGYDWGNFGWGGDAEANIHVQLMGPRGNLFENLDAIGMIAGWGFNLPTEKIGLAFETMGDNGPRYQNSLMSEDEFVAAGGSMAASDAHDYGGYLRLKYGTYATQTNTEAIAELNYTTNWRLLRYADVLLMAAEAYNEDGMVSEALTELNKVRVRAELPELSGLSQTQLRQAIKDERQLELAFEGVRYWDLVRWGDAESELSGEGFVSGKHELLPIPQTEVAANNAIEESDQNPGF</sequence>
<evidence type="ECO:0000256" key="5">
    <source>
        <dbReference type="ARBA" id="ARBA00023237"/>
    </source>
</evidence>
<accession>A0A2U2B3M2</accession>
<feature type="domain" description="SusD-like N-terminal" evidence="8">
    <location>
        <begin position="100"/>
        <end position="225"/>
    </location>
</feature>
<dbReference type="GO" id="GO:0009279">
    <property type="term" value="C:cell outer membrane"/>
    <property type="evidence" value="ECO:0007669"/>
    <property type="project" value="UniProtKB-SubCell"/>
</dbReference>
<organism evidence="9 10">
    <name type="scientific">Marinilabilia rubra</name>
    <dbReference type="NCBI Taxonomy" id="2162893"/>
    <lineage>
        <taxon>Bacteria</taxon>
        <taxon>Pseudomonadati</taxon>
        <taxon>Bacteroidota</taxon>
        <taxon>Bacteroidia</taxon>
        <taxon>Marinilabiliales</taxon>
        <taxon>Marinilabiliaceae</taxon>
        <taxon>Marinilabilia</taxon>
    </lineage>
</organism>
<evidence type="ECO:0000313" key="10">
    <source>
        <dbReference type="Proteomes" id="UP000244956"/>
    </source>
</evidence>
<evidence type="ECO:0000259" key="8">
    <source>
        <dbReference type="Pfam" id="PF14322"/>
    </source>
</evidence>
<dbReference type="AlphaFoldDB" id="A0A2U2B3M2"/>
<dbReference type="OrthoDB" id="5694214at2"/>
<evidence type="ECO:0000313" key="9">
    <source>
        <dbReference type="EMBL" id="PWD97663.1"/>
    </source>
</evidence>
<evidence type="ECO:0000256" key="4">
    <source>
        <dbReference type="ARBA" id="ARBA00023136"/>
    </source>
</evidence>
<dbReference type="RefSeq" id="WP_109266200.1">
    <property type="nucleotide sequence ID" value="NZ_QEWP01000029.1"/>
</dbReference>
<name>A0A2U2B3M2_9BACT</name>
<dbReference type="InterPro" id="IPR011990">
    <property type="entry name" value="TPR-like_helical_dom_sf"/>
</dbReference>
<keyword evidence="3 6" id="KW-0732">Signal</keyword>
<feature type="signal peptide" evidence="6">
    <location>
        <begin position="1"/>
        <end position="22"/>
    </location>
</feature>
<feature type="domain" description="RagB/SusD" evidence="7">
    <location>
        <begin position="342"/>
        <end position="478"/>
    </location>
</feature>
<feature type="chain" id="PRO_5015781715" evidence="6">
    <location>
        <begin position="23"/>
        <end position="512"/>
    </location>
</feature>
<dbReference type="InterPro" id="IPR012944">
    <property type="entry name" value="SusD_RagB_dom"/>
</dbReference>
<dbReference type="Pfam" id="PF14322">
    <property type="entry name" value="SusD-like_3"/>
    <property type="match status" value="1"/>
</dbReference>
<keyword evidence="4" id="KW-0472">Membrane</keyword>
<evidence type="ECO:0000256" key="2">
    <source>
        <dbReference type="ARBA" id="ARBA00006275"/>
    </source>
</evidence>
<proteinExistence type="inferred from homology"/>
<reference evidence="9 10" key="1">
    <citation type="submission" date="2018-05" db="EMBL/GenBank/DDBJ databases">
        <title>Marinilabilia rubrum sp. nov., isolated from saltern sediment.</title>
        <authorList>
            <person name="Zhang R."/>
        </authorList>
    </citation>
    <scope>NUCLEOTIDE SEQUENCE [LARGE SCALE GENOMIC DNA]</scope>
    <source>
        <strain evidence="9 10">WTE16</strain>
    </source>
</reference>
<dbReference type="Proteomes" id="UP000244956">
    <property type="component" value="Unassembled WGS sequence"/>
</dbReference>
<protein>
    <submittedName>
        <fullName evidence="9">RagB/SusD family nutrient uptake outer membrane protein</fullName>
    </submittedName>
</protein>
<evidence type="ECO:0000256" key="3">
    <source>
        <dbReference type="ARBA" id="ARBA00022729"/>
    </source>
</evidence>
<dbReference type="PROSITE" id="PS51257">
    <property type="entry name" value="PROKAR_LIPOPROTEIN"/>
    <property type="match status" value="1"/>
</dbReference>
<dbReference type="EMBL" id="QEWP01000029">
    <property type="protein sequence ID" value="PWD97663.1"/>
    <property type="molecule type" value="Genomic_DNA"/>
</dbReference>
<comment type="caution">
    <text evidence="9">The sequence shown here is derived from an EMBL/GenBank/DDBJ whole genome shotgun (WGS) entry which is preliminary data.</text>
</comment>
<evidence type="ECO:0000256" key="1">
    <source>
        <dbReference type="ARBA" id="ARBA00004442"/>
    </source>
</evidence>
<dbReference type="CDD" id="cd08977">
    <property type="entry name" value="SusD"/>
    <property type="match status" value="1"/>
</dbReference>
<gene>
    <name evidence="9" type="ORF">DDZ16_19710</name>
</gene>